<dbReference type="AlphaFoldDB" id="A0A3P7N963"/>
<feature type="signal peptide" evidence="1">
    <location>
        <begin position="1"/>
        <end position="24"/>
    </location>
</feature>
<evidence type="ECO:0000313" key="3">
    <source>
        <dbReference type="Proteomes" id="UP000271889"/>
    </source>
</evidence>
<evidence type="ECO:0000256" key="1">
    <source>
        <dbReference type="SAM" id="SignalP"/>
    </source>
</evidence>
<name>A0A3P7N963_CYLGO</name>
<keyword evidence="3" id="KW-1185">Reference proteome</keyword>
<dbReference type="EMBL" id="UYRV01112967">
    <property type="protein sequence ID" value="VDN27891.1"/>
    <property type="molecule type" value="Genomic_DNA"/>
</dbReference>
<proteinExistence type="predicted"/>
<evidence type="ECO:0008006" key="4">
    <source>
        <dbReference type="Google" id="ProtNLM"/>
    </source>
</evidence>
<keyword evidence="1" id="KW-0732">Signal</keyword>
<organism evidence="2 3">
    <name type="scientific">Cylicostephanus goldi</name>
    <name type="common">Nematode worm</name>
    <dbReference type="NCBI Taxonomy" id="71465"/>
    <lineage>
        <taxon>Eukaryota</taxon>
        <taxon>Metazoa</taxon>
        <taxon>Ecdysozoa</taxon>
        <taxon>Nematoda</taxon>
        <taxon>Chromadorea</taxon>
        <taxon>Rhabditida</taxon>
        <taxon>Rhabditina</taxon>
        <taxon>Rhabditomorpha</taxon>
        <taxon>Strongyloidea</taxon>
        <taxon>Strongylidae</taxon>
        <taxon>Cylicostephanus</taxon>
    </lineage>
</organism>
<gene>
    <name evidence="2" type="ORF">CGOC_LOCUS10795</name>
</gene>
<reference evidence="2 3" key="1">
    <citation type="submission" date="2018-11" db="EMBL/GenBank/DDBJ databases">
        <authorList>
            <consortium name="Pathogen Informatics"/>
        </authorList>
    </citation>
    <scope>NUCLEOTIDE SEQUENCE [LARGE SCALE GENOMIC DNA]</scope>
</reference>
<feature type="chain" id="PRO_5018007470" description="NR LBD domain-containing protein" evidence="1">
    <location>
        <begin position="25"/>
        <end position="131"/>
    </location>
</feature>
<evidence type="ECO:0000313" key="2">
    <source>
        <dbReference type="EMBL" id="VDN27891.1"/>
    </source>
</evidence>
<accession>A0A3P7N963</accession>
<sequence length="131" mass="14668">MRHILQPDMKHLCIVLAVLPAIMTFDCGISEGDRRLNELVAHALTLKKHCLAALKARRIASDDGDSTEPDTEVVRDEQPFSTNITGDFLRKLERARDKLKADETNSDEVKVGCSAGRPPSRTVCILWKRND</sequence>
<protein>
    <recommendedName>
        <fullName evidence="4">NR LBD domain-containing protein</fullName>
    </recommendedName>
</protein>
<dbReference type="Proteomes" id="UP000271889">
    <property type="component" value="Unassembled WGS sequence"/>
</dbReference>